<evidence type="ECO:0000259" key="3">
    <source>
        <dbReference type="PROSITE" id="PS50137"/>
    </source>
</evidence>
<dbReference type="GO" id="GO:0005634">
    <property type="term" value="C:nucleus"/>
    <property type="evidence" value="ECO:0007669"/>
    <property type="project" value="TreeGrafter"/>
</dbReference>
<dbReference type="EMBL" id="CAACVG010004681">
    <property type="protein sequence ID" value="VEN38567.1"/>
    <property type="molecule type" value="Genomic_DNA"/>
</dbReference>
<keyword evidence="5" id="KW-1185">Reference proteome</keyword>
<dbReference type="Proteomes" id="UP000410492">
    <property type="component" value="Unassembled WGS sequence"/>
</dbReference>
<dbReference type="Gene3D" id="3.30.160.20">
    <property type="match status" value="2"/>
</dbReference>
<dbReference type="InterPro" id="IPR051247">
    <property type="entry name" value="RLC_Component"/>
</dbReference>
<dbReference type="PANTHER" id="PTHR46205">
    <property type="entry name" value="LOQUACIOUS, ISOFORM B"/>
    <property type="match status" value="1"/>
</dbReference>
<gene>
    <name evidence="4" type="ORF">CALMAC_LOCUS3420</name>
</gene>
<sequence length="332" mass="37387">MDLLYYKKEFLEELVIALILFISKLQDNLSFVCIVMMSLRSPISVLQEITQQKRVCLPIYNIENSSEIGQPFICTVDVLGISAKAYGTNKKDCKHKAAEKALEILGYIINTSNNNNNELCQPTCSLSTFSNNLPSANYIGQLNEFASGRQFSYPTYHDSRANSLEFAVECKFLDWSTIGTGPNKKSAKKMAAQLMLERLEKEDILIMNAKFQNLTLNKMEISKLTDKVVEKYSALPSFGVHSAIETEVEKPVLNMVHIGSIEDLQKELKSQGFESTLEVFHKTPYLVKLNISGTNCLIVGYGKTEQEALDDLFCMVKIMLQNKFSFGVSLYT</sequence>
<accession>A0A653BUC3</accession>
<evidence type="ECO:0000313" key="5">
    <source>
        <dbReference type="Proteomes" id="UP000410492"/>
    </source>
</evidence>
<organism evidence="4 5">
    <name type="scientific">Callosobruchus maculatus</name>
    <name type="common">Southern cowpea weevil</name>
    <name type="synonym">Pulse bruchid</name>
    <dbReference type="NCBI Taxonomy" id="64391"/>
    <lineage>
        <taxon>Eukaryota</taxon>
        <taxon>Metazoa</taxon>
        <taxon>Ecdysozoa</taxon>
        <taxon>Arthropoda</taxon>
        <taxon>Hexapoda</taxon>
        <taxon>Insecta</taxon>
        <taxon>Pterygota</taxon>
        <taxon>Neoptera</taxon>
        <taxon>Endopterygota</taxon>
        <taxon>Coleoptera</taxon>
        <taxon>Polyphaga</taxon>
        <taxon>Cucujiformia</taxon>
        <taxon>Chrysomeloidea</taxon>
        <taxon>Chrysomelidae</taxon>
        <taxon>Bruchinae</taxon>
        <taxon>Bruchini</taxon>
        <taxon>Callosobruchus</taxon>
    </lineage>
</organism>
<dbReference type="SUPFAM" id="SSF54768">
    <property type="entry name" value="dsRNA-binding domain-like"/>
    <property type="match status" value="2"/>
</dbReference>
<dbReference type="GO" id="GO:0016442">
    <property type="term" value="C:RISC complex"/>
    <property type="evidence" value="ECO:0007669"/>
    <property type="project" value="TreeGrafter"/>
</dbReference>
<dbReference type="SMART" id="SM00358">
    <property type="entry name" value="DSRM"/>
    <property type="match status" value="2"/>
</dbReference>
<dbReference type="OrthoDB" id="6780167at2759"/>
<dbReference type="GO" id="GO:0070920">
    <property type="term" value="P:regulation of regulatory ncRNA processing"/>
    <property type="evidence" value="ECO:0007669"/>
    <property type="project" value="TreeGrafter"/>
</dbReference>
<dbReference type="AlphaFoldDB" id="A0A653BUC3"/>
<dbReference type="GO" id="GO:0035197">
    <property type="term" value="F:siRNA binding"/>
    <property type="evidence" value="ECO:0007669"/>
    <property type="project" value="TreeGrafter"/>
</dbReference>
<evidence type="ECO:0000313" key="4">
    <source>
        <dbReference type="EMBL" id="VEN38567.1"/>
    </source>
</evidence>
<dbReference type="InterPro" id="IPR014720">
    <property type="entry name" value="dsRBD_dom"/>
</dbReference>
<reference evidence="4 5" key="1">
    <citation type="submission" date="2019-01" db="EMBL/GenBank/DDBJ databases">
        <authorList>
            <person name="Sayadi A."/>
        </authorList>
    </citation>
    <scope>NUCLEOTIDE SEQUENCE [LARGE SCALE GENOMIC DNA]</scope>
</reference>
<protein>
    <recommendedName>
        <fullName evidence="3">DRBM domain-containing protein</fullName>
    </recommendedName>
</protein>
<feature type="domain" description="DRBM" evidence="3">
    <location>
        <begin position="41"/>
        <end position="107"/>
    </location>
</feature>
<proteinExistence type="predicted"/>
<feature type="domain" description="DRBM" evidence="3">
    <location>
        <begin position="137"/>
        <end position="201"/>
    </location>
</feature>
<keyword evidence="1 2" id="KW-0694">RNA-binding</keyword>
<dbReference type="GO" id="GO:0030422">
    <property type="term" value="P:siRNA processing"/>
    <property type="evidence" value="ECO:0007669"/>
    <property type="project" value="TreeGrafter"/>
</dbReference>
<dbReference type="GO" id="GO:0005737">
    <property type="term" value="C:cytoplasm"/>
    <property type="evidence" value="ECO:0007669"/>
    <property type="project" value="TreeGrafter"/>
</dbReference>
<name>A0A653BUC3_CALMS</name>
<dbReference type="CDD" id="cd00048">
    <property type="entry name" value="DSRM_SF"/>
    <property type="match status" value="1"/>
</dbReference>
<dbReference type="PANTHER" id="PTHR46205:SF3">
    <property type="entry name" value="LOQUACIOUS, ISOFORM B"/>
    <property type="match status" value="1"/>
</dbReference>
<dbReference type="GO" id="GO:0003725">
    <property type="term" value="F:double-stranded RNA binding"/>
    <property type="evidence" value="ECO:0007669"/>
    <property type="project" value="TreeGrafter"/>
</dbReference>
<evidence type="ECO:0000256" key="1">
    <source>
        <dbReference type="ARBA" id="ARBA00022884"/>
    </source>
</evidence>
<dbReference type="GO" id="GO:0070578">
    <property type="term" value="C:RISC-loading complex"/>
    <property type="evidence" value="ECO:0007669"/>
    <property type="project" value="TreeGrafter"/>
</dbReference>
<dbReference type="PROSITE" id="PS50137">
    <property type="entry name" value="DS_RBD"/>
    <property type="match status" value="2"/>
</dbReference>
<dbReference type="Pfam" id="PF00035">
    <property type="entry name" value="dsrm"/>
    <property type="match status" value="2"/>
</dbReference>
<evidence type="ECO:0000256" key="2">
    <source>
        <dbReference type="PROSITE-ProRule" id="PRU00266"/>
    </source>
</evidence>